<dbReference type="Pfam" id="PF13679">
    <property type="entry name" value="Methyltransf_32"/>
    <property type="match status" value="1"/>
</dbReference>
<comment type="caution">
    <text evidence="2">The sequence shown here is derived from an EMBL/GenBank/DDBJ whole genome shotgun (WGS) entry which is preliminary data.</text>
</comment>
<evidence type="ECO:0000259" key="1">
    <source>
        <dbReference type="Pfam" id="PF13679"/>
    </source>
</evidence>
<dbReference type="InterPro" id="IPR025714">
    <property type="entry name" value="Methyltranfer_dom"/>
</dbReference>
<dbReference type="Proteomes" id="UP000031014">
    <property type="component" value="Unassembled WGS sequence"/>
</dbReference>
<dbReference type="RefSeq" id="WP_041965341.1">
    <property type="nucleotide sequence ID" value="NZ_BASE01000035.1"/>
</dbReference>
<gene>
    <name evidence="2" type="ORF">SAMD00020551_1651</name>
</gene>
<protein>
    <submittedName>
        <fullName evidence="2">Conserved domain protein</fullName>
    </submittedName>
</protein>
<dbReference type="SUPFAM" id="SSF53335">
    <property type="entry name" value="S-adenosyl-L-methionine-dependent methyltransferases"/>
    <property type="match status" value="1"/>
</dbReference>
<dbReference type="AlphaFoldDB" id="A0A0A8X5U8"/>
<name>A0A0A8X5U8_MESS1</name>
<feature type="domain" description="Methyltransferase" evidence="1">
    <location>
        <begin position="48"/>
        <end position="99"/>
    </location>
</feature>
<dbReference type="EMBL" id="BASE01000035">
    <property type="protein sequence ID" value="GAM13506.1"/>
    <property type="molecule type" value="Genomic_DNA"/>
</dbReference>
<reference evidence="2 3" key="1">
    <citation type="submission" date="2013-06" db="EMBL/GenBank/DDBJ databases">
        <title>Whole genome shotgun sequence of Bacillus selenatarsenatis SF-1.</title>
        <authorList>
            <person name="Kuroda M."/>
            <person name="Sei K."/>
            <person name="Yamashita M."/>
            <person name="Ike M."/>
        </authorList>
    </citation>
    <scope>NUCLEOTIDE SEQUENCE [LARGE SCALE GENOMIC DNA]</scope>
    <source>
        <strain evidence="2 3">SF-1</strain>
    </source>
</reference>
<proteinExistence type="predicted"/>
<dbReference type="STRING" id="1321606.SAMD00020551_1651"/>
<organism evidence="2 3">
    <name type="scientific">Mesobacillus selenatarsenatis (strain DSM 18680 / JCM 14380 / FERM P-15431 / SF-1)</name>
    <dbReference type="NCBI Taxonomy" id="1321606"/>
    <lineage>
        <taxon>Bacteria</taxon>
        <taxon>Bacillati</taxon>
        <taxon>Bacillota</taxon>
        <taxon>Bacilli</taxon>
        <taxon>Bacillales</taxon>
        <taxon>Bacillaceae</taxon>
        <taxon>Mesobacillus</taxon>
    </lineage>
</organism>
<evidence type="ECO:0000313" key="2">
    <source>
        <dbReference type="EMBL" id="GAM13506.1"/>
    </source>
</evidence>
<dbReference type="CDD" id="cd02440">
    <property type="entry name" value="AdoMet_MTases"/>
    <property type="match status" value="1"/>
</dbReference>
<sequence length="201" mass="24551">MNEQQMDKLLNIKTTGEQRGFMTSLHYHRYEPTPYSALELFFNEYNLRSHDHIVDFGCGKGRLNFYLNHHFNTNVVGVEMNETFYMEALENKQSYLKNYRNRADRINFYRVLAEEYEISPDENKFYFFNPFTVQILTNVVKNIMISFEKYQREIDLILYYPSEDYIFYLEKQTPFELVYEMNLPENNPNERFLVYRLNLYK</sequence>
<keyword evidence="3" id="KW-1185">Reference proteome</keyword>
<dbReference type="Gene3D" id="3.40.50.150">
    <property type="entry name" value="Vaccinia Virus protein VP39"/>
    <property type="match status" value="1"/>
</dbReference>
<evidence type="ECO:0000313" key="3">
    <source>
        <dbReference type="Proteomes" id="UP000031014"/>
    </source>
</evidence>
<dbReference type="OrthoDB" id="9780095at2"/>
<dbReference type="InterPro" id="IPR029063">
    <property type="entry name" value="SAM-dependent_MTases_sf"/>
</dbReference>
<accession>A0A0A8X5U8</accession>